<evidence type="ECO:0000313" key="3">
    <source>
        <dbReference type="Proteomes" id="UP000193827"/>
    </source>
</evidence>
<proteinExistence type="predicted"/>
<organism evidence="2 3">
    <name type="scientific">Roseovarius litorisediminis</name>
    <dbReference type="NCBI Taxonomy" id="1312363"/>
    <lineage>
        <taxon>Bacteria</taxon>
        <taxon>Pseudomonadati</taxon>
        <taxon>Pseudomonadota</taxon>
        <taxon>Alphaproteobacteria</taxon>
        <taxon>Rhodobacterales</taxon>
        <taxon>Roseobacteraceae</taxon>
        <taxon>Roseovarius</taxon>
    </lineage>
</organism>
<reference evidence="2 3" key="1">
    <citation type="submission" date="2017-03" db="EMBL/GenBank/DDBJ databases">
        <authorList>
            <person name="Afonso C.L."/>
            <person name="Miller P.J."/>
            <person name="Scott M.A."/>
            <person name="Spackman E."/>
            <person name="Goraichik I."/>
            <person name="Dimitrov K.M."/>
            <person name="Suarez D.L."/>
            <person name="Swayne D.E."/>
        </authorList>
    </citation>
    <scope>NUCLEOTIDE SEQUENCE [LARGE SCALE GENOMIC DNA]</scope>
    <source>
        <strain evidence="2 3">CECT 8287</strain>
    </source>
</reference>
<dbReference type="EMBL" id="FWFL01000013">
    <property type="protein sequence ID" value="SLN66760.1"/>
    <property type="molecule type" value="Genomic_DNA"/>
</dbReference>
<dbReference type="Proteomes" id="UP000193827">
    <property type="component" value="Unassembled WGS sequence"/>
</dbReference>
<protein>
    <submittedName>
        <fullName evidence="2">Uncharacterized protein</fullName>
    </submittedName>
</protein>
<keyword evidence="1" id="KW-0175">Coiled coil</keyword>
<keyword evidence="3" id="KW-1185">Reference proteome</keyword>
<evidence type="ECO:0000256" key="1">
    <source>
        <dbReference type="SAM" id="Coils"/>
    </source>
</evidence>
<dbReference type="OrthoDB" id="7865731at2"/>
<evidence type="ECO:0000313" key="2">
    <source>
        <dbReference type="EMBL" id="SLN66760.1"/>
    </source>
</evidence>
<name>A0A1Y5TLI2_9RHOB</name>
<dbReference type="AlphaFoldDB" id="A0A1Y5TLI2"/>
<gene>
    <name evidence="2" type="ORF">PEL8287_03705</name>
</gene>
<accession>A0A1Y5TLI2</accession>
<sequence length="210" mass="23700">MGEIRDGFFYHPDGESPEQQIQRLLTGEHNPAFDDLFSTTIQEADSEIREAERDRKKLLSQLVALRNKLLSLRANRDEIKQAVQTFDETGEIAPVLVPACEAMAAKEQAALRAADTPTKADEIAKAKAALAAKLPDGWAVDETKADDEFVYVTLKCRRAVVAPERPSREETRTRIIERVREAFETYRLDFSNRIRPLRPVTVRPSPRASP</sequence>
<dbReference type="RefSeq" id="WP_085893903.1">
    <property type="nucleotide sequence ID" value="NZ_FWFL01000013.1"/>
</dbReference>
<feature type="coiled-coil region" evidence="1">
    <location>
        <begin position="41"/>
        <end position="82"/>
    </location>
</feature>